<proteinExistence type="predicted"/>
<gene>
    <name evidence="1" type="ORF">EZS27_036971</name>
</gene>
<accession>A0A5J4PTX5</accession>
<name>A0A5J4PTX5_9ZZZZ</name>
<feature type="non-terminal residue" evidence="1">
    <location>
        <position position="35"/>
    </location>
</feature>
<organism evidence="1">
    <name type="scientific">termite gut metagenome</name>
    <dbReference type="NCBI Taxonomy" id="433724"/>
    <lineage>
        <taxon>unclassified sequences</taxon>
        <taxon>metagenomes</taxon>
        <taxon>organismal metagenomes</taxon>
    </lineage>
</organism>
<dbReference type="AlphaFoldDB" id="A0A5J4PTX5"/>
<dbReference type="EMBL" id="SNRY01006691">
    <property type="protein sequence ID" value="KAA6312024.1"/>
    <property type="molecule type" value="Genomic_DNA"/>
</dbReference>
<reference evidence="1" key="1">
    <citation type="submission" date="2019-03" db="EMBL/GenBank/DDBJ databases">
        <title>Single cell metagenomics reveals metabolic interactions within the superorganism composed of flagellate Streblomastix strix and complex community of Bacteroidetes bacteria on its surface.</title>
        <authorList>
            <person name="Treitli S.C."/>
            <person name="Kolisko M."/>
            <person name="Husnik F."/>
            <person name="Keeling P."/>
            <person name="Hampl V."/>
        </authorList>
    </citation>
    <scope>NUCLEOTIDE SEQUENCE</scope>
    <source>
        <strain evidence="1">STM</strain>
    </source>
</reference>
<evidence type="ECO:0000313" key="1">
    <source>
        <dbReference type="EMBL" id="KAA6312024.1"/>
    </source>
</evidence>
<comment type="caution">
    <text evidence="1">The sequence shown here is derived from an EMBL/GenBank/DDBJ whole genome shotgun (WGS) entry which is preliminary data.</text>
</comment>
<sequence length="35" mass="3857">MKTFLCILMVSLNGALFAQNDIETILASIDKNNIT</sequence>
<protein>
    <submittedName>
        <fullName evidence="1">Uncharacterized protein</fullName>
    </submittedName>
</protein>